<evidence type="ECO:0000313" key="4">
    <source>
        <dbReference type="Proteomes" id="UP000199412"/>
    </source>
</evidence>
<dbReference type="AlphaFoldDB" id="A0A1G7FR07"/>
<dbReference type="STRING" id="69960.SAMN05421720_11232"/>
<dbReference type="EMBL" id="FNAP01000012">
    <property type="protein sequence ID" value="SDE78262.1"/>
    <property type="molecule type" value="Genomic_DNA"/>
</dbReference>
<evidence type="ECO:0000256" key="1">
    <source>
        <dbReference type="SAM" id="MobiDB-lite"/>
    </source>
</evidence>
<sequence>MKHSLAGAAFAALGLLAAPCGALAADITFLSVGGPPSIAKAHTFGAILRALDSQHAASVSDAEAGGLLDALKADALLATFDVPPEALKGADLDALGLVDLGPNQMGALPERHTVVTRALTEAAPEVVAFLNLFFVSSSRLDEMGSLVQDESIAQADLDAWVQANEPWIRNMLALCPQFSAGACETDGDSNRPFKAQDWYGTPEADR</sequence>
<name>A0A1G7FR07_9PROT</name>
<feature type="chain" id="PRO_5011666554" evidence="2">
    <location>
        <begin position="25"/>
        <end position="206"/>
    </location>
</feature>
<gene>
    <name evidence="3" type="ORF">SAMN05421720_11232</name>
</gene>
<evidence type="ECO:0000256" key="2">
    <source>
        <dbReference type="SAM" id="SignalP"/>
    </source>
</evidence>
<evidence type="ECO:0000313" key="3">
    <source>
        <dbReference type="EMBL" id="SDE78262.1"/>
    </source>
</evidence>
<reference evidence="3 4" key="1">
    <citation type="submission" date="2016-10" db="EMBL/GenBank/DDBJ databases">
        <authorList>
            <person name="de Groot N.N."/>
        </authorList>
    </citation>
    <scope>NUCLEOTIDE SEQUENCE [LARGE SCALE GENOMIC DNA]</scope>
    <source>
        <strain evidence="3 4">ATCC 700224</strain>
    </source>
</reference>
<dbReference type="OrthoDB" id="9787902at2"/>
<dbReference type="RefSeq" id="WP_092787438.1">
    <property type="nucleotide sequence ID" value="NZ_FNAP01000012.1"/>
</dbReference>
<keyword evidence="4" id="KW-1185">Reference proteome</keyword>
<feature type="region of interest" description="Disordered" evidence="1">
    <location>
        <begin position="183"/>
        <end position="206"/>
    </location>
</feature>
<organism evidence="3 4">
    <name type="scientific">Rhodospira trueperi</name>
    <dbReference type="NCBI Taxonomy" id="69960"/>
    <lineage>
        <taxon>Bacteria</taxon>
        <taxon>Pseudomonadati</taxon>
        <taxon>Pseudomonadota</taxon>
        <taxon>Alphaproteobacteria</taxon>
        <taxon>Rhodospirillales</taxon>
        <taxon>Rhodospirillaceae</taxon>
        <taxon>Rhodospira</taxon>
    </lineage>
</organism>
<feature type="signal peptide" evidence="2">
    <location>
        <begin position="1"/>
        <end position="24"/>
    </location>
</feature>
<keyword evidence="2" id="KW-0732">Signal</keyword>
<accession>A0A1G7FR07</accession>
<dbReference type="Proteomes" id="UP000199412">
    <property type="component" value="Unassembled WGS sequence"/>
</dbReference>
<proteinExistence type="predicted"/>
<protein>
    <submittedName>
        <fullName evidence="3">Uncharacterized protein</fullName>
    </submittedName>
</protein>